<proteinExistence type="predicted"/>
<keyword evidence="7" id="KW-1185">Reference proteome</keyword>
<comment type="caution">
    <text evidence="6">The sequence shown here is derived from an EMBL/GenBank/DDBJ whole genome shotgun (WGS) entry which is preliminary data.</text>
</comment>
<name>A0ABT8JAA2_9BACL</name>
<feature type="compositionally biased region" description="Gly residues" evidence="4">
    <location>
        <begin position="63"/>
        <end position="77"/>
    </location>
</feature>
<feature type="region of interest" description="Disordered" evidence="4">
    <location>
        <begin position="60"/>
        <end position="93"/>
    </location>
</feature>
<evidence type="ECO:0000256" key="1">
    <source>
        <dbReference type="ARBA" id="ARBA00004613"/>
    </source>
</evidence>
<evidence type="ECO:0000259" key="5">
    <source>
        <dbReference type="Pfam" id="PF24517"/>
    </source>
</evidence>
<dbReference type="RefSeq" id="WP_301246713.1">
    <property type="nucleotide sequence ID" value="NZ_JAROCD010000005.1"/>
</dbReference>
<dbReference type="Pfam" id="PF24517">
    <property type="entry name" value="CBM96"/>
    <property type="match status" value="2"/>
</dbReference>
<gene>
    <name evidence="6" type="ORF">P5G61_12415</name>
</gene>
<organism evidence="6 7">
    <name type="scientific">Paenibacillus vandeheii</name>
    <dbReference type="NCBI Taxonomy" id="3035917"/>
    <lineage>
        <taxon>Bacteria</taxon>
        <taxon>Bacillati</taxon>
        <taxon>Bacillota</taxon>
        <taxon>Bacilli</taxon>
        <taxon>Bacillales</taxon>
        <taxon>Paenibacillaceae</taxon>
        <taxon>Paenibacillus</taxon>
    </lineage>
</organism>
<feature type="domain" description="Carbohydrate-binding module family 96" evidence="5">
    <location>
        <begin position="1306"/>
        <end position="1463"/>
    </location>
</feature>
<reference evidence="6" key="1">
    <citation type="submission" date="2023-03" db="EMBL/GenBank/DDBJ databases">
        <title>MT1 and MT2 Draft Genomes of Novel Species.</title>
        <authorList>
            <person name="Venkateswaran K."/>
        </authorList>
    </citation>
    <scope>NUCLEOTIDE SEQUENCE</scope>
    <source>
        <strain evidence="6">F6_3S_P_1C</strain>
    </source>
</reference>
<accession>A0ABT8JAA2</accession>
<evidence type="ECO:0000256" key="4">
    <source>
        <dbReference type="SAM" id="MobiDB-lite"/>
    </source>
</evidence>
<feature type="domain" description="Carbohydrate-binding module family 96" evidence="5">
    <location>
        <begin position="594"/>
        <end position="752"/>
    </location>
</feature>
<dbReference type="Proteomes" id="UP001174205">
    <property type="component" value="Unassembled WGS sequence"/>
</dbReference>
<dbReference type="NCBIfam" id="NF033679">
    <property type="entry name" value="DNRLRE_dom"/>
    <property type="match status" value="2"/>
</dbReference>
<evidence type="ECO:0000256" key="3">
    <source>
        <dbReference type="ARBA" id="ARBA00022729"/>
    </source>
</evidence>
<dbReference type="EMBL" id="JAROCD010000005">
    <property type="protein sequence ID" value="MDN4602033.1"/>
    <property type="molecule type" value="Genomic_DNA"/>
</dbReference>
<dbReference type="InterPro" id="IPR055372">
    <property type="entry name" value="CBM96"/>
</dbReference>
<evidence type="ECO:0000256" key="2">
    <source>
        <dbReference type="ARBA" id="ARBA00022525"/>
    </source>
</evidence>
<protein>
    <submittedName>
        <fullName evidence="6">DNRLRE domain-containing protein</fullName>
    </submittedName>
</protein>
<comment type="subcellular location">
    <subcellularLocation>
        <location evidence="1">Secreted</location>
    </subcellularLocation>
</comment>
<keyword evidence="3" id="KW-0732">Signal</keyword>
<evidence type="ECO:0000313" key="6">
    <source>
        <dbReference type="EMBL" id="MDN4602033.1"/>
    </source>
</evidence>
<sequence>MAVVGDKFNFTSTTSSWTVPNSGRYLIELSGAGSTNGGSGGYVKGEINLTKGEVLAITVGSQSNGGSGGSGGSGKASGGTASPGSSGTNGAGGTYVKRGSSVIIAAGGGGGRGGNGGAAGHSGGTAAGGTGGTGGNAGSGGTNGVGGSISYRGSAGAGGASGVFPHGGGSGGVGGSESYYNGKGGTGSVGNSGATDYDGGGGAGGGGGASATPGDWYAASGGGGGGGAGGHNYIDLTLFGSTSTTGSNLGSGKAVLTFLKLPPVVSSTVDNEGNVSGSVTDPANGNSKYRISVNGVVVMDWSKLQTTPYNFSYTVPESNYTSLINSITIDAMDSSGLSGDTWEGIIPVSNLASSINVKQVSDVTSSLNVPYRNEFSAFFTVSESGSSDMAGVIQPVVSSSLESTLAVPSHSYLPSKISVTENNTMDGKSFIWGVRDGDLESILAVTSHSYLPSKISVTENNTMDGTSFIWGVREADLDSKISIKRMGDSYLKSKMAVRELNTMEGTVDIFGQGTEEIGGSIFTMGISESTIDGRIGVRLRNSMTGQTDIWGTGDSDVTSEVNVNQVSDLPMTLGVTPSNRMTAIIDIQKPTRVTDTITAKRDAFIRETYPKLNYGGEQTLVAGYSAARTEIFRSLVGFDITNILGMSNDYKIEKVSMKLKHSIGRTPIYPLELRAITGDWSEFGVTWNNQPNAGDVVSQGDFTADVEKGFITFDITEYILKAKAEGKNIVDFYVRAVNEADESSQFFSMDAGVSLAPSIEYTYFDEVIRSTGRSGIDTSILVMYPRTKDLSSKINVFKKSDKNDMSSKITVTPSGNRFENLPSRLMLSRPNLQGKGIVRVGTWSDLTSKVAVREADLNDLENCSITVSRPNLKQTLYVANRKDTPSKLGVRVWGDDNLYGWAIVIVKERPATVYVRPYIDKVGTIKVMRTVDEDLTAQFIVSERNKLGTIEVLNRSDLDSVMIARGGEDTDIVSSIVSNQYQLLGTIEVNPYIDYKGSISVRHTNDSTKDSSLTVSRPDLNSSVYVRFRSDLDGMVTARRADRSELTGQAAVSRPDLKGLIFPIIHSDITGSITVRRTVDKDLKSKIIVPFRKDILAEMDIVGASMLPSSIQVNSGYLFSRIEVPAYGNVDIDGEFTVRVRMASDLDSAIEVVQYDTIDGSITVRQFFEKSIESKITVKRTENEDLTGKVNVWIVRNLNGRISVRREAQSGIDSSMFILWHDDLAGSVIVPSRTDLNSKIKVMYPAQSEIPSKILAKIRVHSDLESEIDVVKGGARDLLSIMGVTPTNKMTGIVDITLPIREEVVLDTVKDAYVREDVPTLNNGEETTFAVGSYKDKVLRSLLGFDISSLKSSYNIENVELRMVYGQVPTKNLKLFAVDGSWSETGVTWDNRPNIGTEISNSYTVNTVDGHVTFDVTDFIEQQYTVGNNLVDFYLVAADESEPNYEYFFSKEASLAPQLVVTYFDPAVWSFGRSNIDSSVRVPSRKNLSSRIRVRKPAWLEVGIPASLEVTRNNEFTGVANVSRPDMLSSITAMYRDQLDIPSSLGVSNKSLSKIDGRMSVSKPDLPISFYVKNRVDLPSTVGVRVWTEQDFFSWLVVNVKERPASLTVLPHNDIEFRFTVRGENAEDLTTQVTVSRPNLGGSITAKPSENGDLPSSITVRHNVEEGIDGSVTVNVGVNRDLYSEVMVMGVGQAEIPSALVVVGYSLGSTLYVSNAEVLPSKLTVNPTWFEFLPVTLEVSRPDLPSSLEVTLPADIDASITVNAFGQGELAAGITVSRDVLQSSIKVTDRSDVTSIVKVKVDAEQSLGGGLIVSRPELAGVVNVVLNKDLRSTIKVMFKDSKDLGSKVFVKYMNEIVATLDVVGASMIPSSIQVISGNLASVIAVPAYGNKDLKGTIGVKNRFISEIPTTLQVQEWSQFVGTIGVRNWADHDVGGSLTVVRHGVSDLVSVIVPVMRYTIPSTIGVRFDNTMTGHVDFIPVGQTDLDGSIEISPASDIVGSIQVVLNAEHNIPSSLKVRAKGKSDLPANASIVYRKNEDLPTTLGVPALNKMTGKVFIIPVADADLDSSIYVLFSSDLNSQLAVRRSSMSEKTCKITVRRRDNSDIGGSINTIQWKVLNSKITVRRSAFSEIPMRLEVLEKSDLLDCTITVRRTEKADLKATITIRRSADKDLNGRIVARRSDKSDLPSFIETWQFRTVPSKLYVLYRNDLVSTIDVVADYGYCFIM</sequence>
<evidence type="ECO:0000313" key="7">
    <source>
        <dbReference type="Proteomes" id="UP001174205"/>
    </source>
</evidence>
<keyword evidence="2" id="KW-0964">Secreted</keyword>